<protein>
    <submittedName>
        <fullName evidence="2">(northern house mosquito) hypothetical protein</fullName>
    </submittedName>
</protein>
<dbReference type="AlphaFoldDB" id="A0A8D8CRC1"/>
<reference evidence="2" key="1">
    <citation type="submission" date="2021-05" db="EMBL/GenBank/DDBJ databases">
        <authorList>
            <person name="Alioto T."/>
            <person name="Alioto T."/>
            <person name="Gomez Garrido J."/>
        </authorList>
    </citation>
    <scope>NUCLEOTIDE SEQUENCE</scope>
</reference>
<name>A0A8D8CRC1_CULPI</name>
<dbReference type="EMBL" id="HBUE01130100">
    <property type="protein sequence ID" value="CAG6495972.1"/>
    <property type="molecule type" value="Transcribed_RNA"/>
</dbReference>
<dbReference type="EMBL" id="HBUE01130094">
    <property type="protein sequence ID" value="CAG6495961.1"/>
    <property type="molecule type" value="Transcribed_RNA"/>
</dbReference>
<organism evidence="2">
    <name type="scientific">Culex pipiens</name>
    <name type="common">House mosquito</name>
    <dbReference type="NCBI Taxonomy" id="7175"/>
    <lineage>
        <taxon>Eukaryota</taxon>
        <taxon>Metazoa</taxon>
        <taxon>Ecdysozoa</taxon>
        <taxon>Arthropoda</taxon>
        <taxon>Hexapoda</taxon>
        <taxon>Insecta</taxon>
        <taxon>Pterygota</taxon>
        <taxon>Neoptera</taxon>
        <taxon>Endopterygota</taxon>
        <taxon>Diptera</taxon>
        <taxon>Nematocera</taxon>
        <taxon>Culicoidea</taxon>
        <taxon>Culicidae</taxon>
        <taxon>Culicinae</taxon>
        <taxon>Culicini</taxon>
        <taxon>Culex</taxon>
        <taxon>Culex</taxon>
    </lineage>
</organism>
<dbReference type="EMBL" id="HBUE01130098">
    <property type="protein sequence ID" value="CAG6495970.1"/>
    <property type="molecule type" value="Transcribed_RNA"/>
</dbReference>
<dbReference type="EMBL" id="HBUE01130097">
    <property type="protein sequence ID" value="CAG6495967.1"/>
    <property type="molecule type" value="Transcribed_RNA"/>
</dbReference>
<dbReference type="EMBL" id="HBUE01130093">
    <property type="protein sequence ID" value="CAG6495959.1"/>
    <property type="molecule type" value="Transcribed_RNA"/>
</dbReference>
<dbReference type="EMBL" id="HBUE01130095">
    <property type="protein sequence ID" value="CAG6495963.1"/>
    <property type="molecule type" value="Transcribed_RNA"/>
</dbReference>
<dbReference type="EMBL" id="HBUE01234039">
    <property type="protein sequence ID" value="CAG6546176.1"/>
    <property type="molecule type" value="Transcribed_RNA"/>
</dbReference>
<dbReference type="EMBL" id="HBUE01130096">
    <property type="protein sequence ID" value="CAG6495965.1"/>
    <property type="molecule type" value="Transcribed_RNA"/>
</dbReference>
<sequence length="188" mass="22566">MHRVRQHGKWTRLAVERRDTVEELEGEAVAVLVVVVAEQATGRPFRWVLRELRRVGRPAVERRVVERRTLREPREVRVRTDQRRNSRPRRKQRSVSGIVIETTYARQLQRPRKRTTITSRFDDRIRVKSPSQSTSQLQVDGRPRSRWWSLLTRNRSHRSMPTRRDTLRRDRPSTREVASTRKLRNVRP</sequence>
<proteinExistence type="predicted"/>
<feature type="region of interest" description="Disordered" evidence="1">
    <location>
        <begin position="76"/>
        <end position="96"/>
    </location>
</feature>
<dbReference type="EMBL" id="HBUE01340920">
    <property type="protein sequence ID" value="CAG6598351.1"/>
    <property type="molecule type" value="Transcribed_RNA"/>
</dbReference>
<feature type="region of interest" description="Disordered" evidence="1">
    <location>
        <begin position="156"/>
        <end position="188"/>
    </location>
</feature>
<evidence type="ECO:0000256" key="1">
    <source>
        <dbReference type="SAM" id="MobiDB-lite"/>
    </source>
</evidence>
<evidence type="ECO:0000313" key="2">
    <source>
        <dbReference type="EMBL" id="CAG6495970.1"/>
    </source>
</evidence>
<accession>A0A8D8CRC1</accession>
<dbReference type="EMBL" id="HBUE01130092">
    <property type="protein sequence ID" value="CAG6495956.1"/>
    <property type="molecule type" value="Transcribed_RNA"/>
</dbReference>
<feature type="compositionally biased region" description="Basic and acidic residues" evidence="1">
    <location>
        <begin position="162"/>
        <end position="174"/>
    </location>
</feature>